<dbReference type="EMBL" id="JABEZU010000001">
    <property type="protein sequence ID" value="NOV96493.1"/>
    <property type="molecule type" value="Genomic_DNA"/>
</dbReference>
<evidence type="ECO:0000256" key="6">
    <source>
        <dbReference type="ARBA" id="ARBA00038076"/>
    </source>
</evidence>
<evidence type="ECO:0000259" key="8">
    <source>
        <dbReference type="Pfam" id="PF02687"/>
    </source>
</evidence>
<evidence type="ECO:0000256" key="7">
    <source>
        <dbReference type="SAM" id="Phobius"/>
    </source>
</evidence>
<feature type="transmembrane region" description="Helical" evidence="7">
    <location>
        <begin position="469"/>
        <end position="490"/>
    </location>
</feature>
<evidence type="ECO:0000256" key="5">
    <source>
        <dbReference type="ARBA" id="ARBA00023136"/>
    </source>
</evidence>
<feature type="transmembrane region" description="Helical" evidence="7">
    <location>
        <begin position="780"/>
        <end position="805"/>
    </location>
</feature>
<keyword evidence="2" id="KW-1003">Cell membrane</keyword>
<dbReference type="InterPro" id="IPR050250">
    <property type="entry name" value="Macrolide_Exporter_MacB"/>
</dbReference>
<feature type="transmembrane region" description="Helical" evidence="7">
    <location>
        <begin position="427"/>
        <end position="448"/>
    </location>
</feature>
<dbReference type="Proteomes" id="UP000757540">
    <property type="component" value="Unassembled WGS sequence"/>
</dbReference>
<dbReference type="PANTHER" id="PTHR30572:SF4">
    <property type="entry name" value="ABC TRANSPORTER PERMEASE YTRF"/>
    <property type="match status" value="1"/>
</dbReference>
<feature type="transmembrane region" description="Helical" evidence="7">
    <location>
        <begin position="502"/>
        <end position="522"/>
    </location>
</feature>
<evidence type="ECO:0000256" key="2">
    <source>
        <dbReference type="ARBA" id="ARBA00022475"/>
    </source>
</evidence>
<name>A0ABX2A4E8_9MICO</name>
<comment type="similarity">
    <text evidence="6">Belongs to the ABC-4 integral membrane protein family.</text>
</comment>
<feature type="transmembrane region" description="Helical" evidence="7">
    <location>
        <begin position="389"/>
        <end position="415"/>
    </location>
</feature>
<dbReference type="InterPro" id="IPR003838">
    <property type="entry name" value="ABC3_permease_C"/>
</dbReference>
<accession>A0ABX2A4E8</accession>
<keyword evidence="5 7" id="KW-0472">Membrane</keyword>
<evidence type="ECO:0000313" key="10">
    <source>
        <dbReference type="Proteomes" id="UP000757540"/>
    </source>
</evidence>
<gene>
    <name evidence="9" type="ORF">HDG69_001046</name>
</gene>
<sequence length="917" mass="91074">MSLLLLVRRHLLASPGPGLALAAVAMLAALVTSTAPRAVAVLHADQLVHETALASAVATDVISVGLAVPGYGEGYVPSQGPTLDASGAPQVRPPSPDLAGYVAGLRDLAASQPEPLAEVLGEPDLVISGTRVGVERVPGNDVASPGIVLRGGPTARDHVDLVTGRWPEATLVPVDRTAMLPGSDGVPDVVPEPLEVAMSTASAAELGWTLGSVHATADQLLPPVELVGLWEPRDADADYWVHAPLAVTPEVVMDANVGKIVTAAVLADPAVVGAWTSAPSTRTWYPVDTRAVTAAEAMPLLAQLRGFTATVWTPVEGDAAVLEPASGLVALLERVLGQRQGVDAVVAVLAVGPLGALVAVLLLAARLLVDRRRDALVLVRARGASGAQVRAVVALEGLVVGLPATAAGLAAGLLVVPAPLTAGQVGVALACGLGPAVAAGAAAGPGGLRARRRDLDGAPGRYRRRRLTAEVAVVGAAAGTTALALARGVLSLPGAGPAVDPLVVAAPLLLSVAAALVALRLVPPVVRVAERVLARRPGLVPFLGAARVRRDAAGGLVPALALVLSVGVAASSLVLAATVRDGVVREAWGSVGADLRVAGPLLDDEAVEALRAVSGVTGVVPVTDLGRHQLRSGSETVTVTVYATDAAALAAVQAGAPGAPARTADLTVPAGGALPAVAAGGLSGAWTTAGGPVTVVEDVDELPGLPPSSAALLVDADLAAGWFAAAGSPRLALLGLDDGATASDRARAEREIAASLPTAVVDDPSAGEEALLASPSASGLATAFAVAVALSAVLSAATVALALVLAGPARRRVLVVLRTLGLPQGAERGIVAWETVPWTVAALLAGAVIGGVVPVLVLAAVDLSPLTGGHEPPPLAFDAGWLALLAAGLLAVVAIGTLVAGAVGRRHDGVHLRTATD</sequence>
<evidence type="ECO:0000256" key="3">
    <source>
        <dbReference type="ARBA" id="ARBA00022692"/>
    </source>
</evidence>
<feature type="transmembrane region" description="Helical" evidence="7">
    <location>
        <begin position="344"/>
        <end position="369"/>
    </location>
</feature>
<evidence type="ECO:0000313" key="9">
    <source>
        <dbReference type="EMBL" id="NOV96493.1"/>
    </source>
</evidence>
<dbReference type="RefSeq" id="WP_171782670.1">
    <property type="nucleotide sequence ID" value="NZ_BAAAML010000002.1"/>
</dbReference>
<evidence type="ECO:0000256" key="1">
    <source>
        <dbReference type="ARBA" id="ARBA00004651"/>
    </source>
</evidence>
<keyword evidence="4 7" id="KW-1133">Transmembrane helix</keyword>
<feature type="transmembrane region" description="Helical" evidence="7">
    <location>
        <begin position="838"/>
        <end position="861"/>
    </location>
</feature>
<protein>
    <submittedName>
        <fullName evidence="9">ABC transport system permease protein</fullName>
    </submittedName>
</protein>
<evidence type="ECO:0000256" key="4">
    <source>
        <dbReference type="ARBA" id="ARBA00022989"/>
    </source>
</evidence>
<dbReference type="Pfam" id="PF02687">
    <property type="entry name" value="FtsX"/>
    <property type="match status" value="1"/>
</dbReference>
<feature type="domain" description="ABC3 transporter permease C-terminal" evidence="8">
    <location>
        <begin position="356"/>
        <end position="417"/>
    </location>
</feature>
<feature type="transmembrane region" description="Helical" evidence="7">
    <location>
        <begin position="556"/>
        <end position="577"/>
    </location>
</feature>
<dbReference type="PANTHER" id="PTHR30572">
    <property type="entry name" value="MEMBRANE COMPONENT OF TRANSPORTER-RELATED"/>
    <property type="match status" value="1"/>
</dbReference>
<organism evidence="9 10">
    <name type="scientific">Isoptericola halotolerans</name>
    <dbReference type="NCBI Taxonomy" id="300560"/>
    <lineage>
        <taxon>Bacteria</taxon>
        <taxon>Bacillati</taxon>
        <taxon>Actinomycetota</taxon>
        <taxon>Actinomycetes</taxon>
        <taxon>Micrococcales</taxon>
        <taxon>Promicromonosporaceae</taxon>
        <taxon>Isoptericola</taxon>
    </lineage>
</organism>
<keyword evidence="10" id="KW-1185">Reference proteome</keyword>
<reference evidence="9 10" key="1">
    <citation type="submission" date="2020-05" db="EMBL/GenBank/DDBJ databases">
        <title>Genomic Encyclopedia of Type Strains, Phase III (KMG-III): the genomes of soil and plant-associated and newly described type strains.</title>
        <authorList>
            <person name="Whitman W."/>
        </authorList>
    </citation>
    <scope>NUCLEOTIDE SEQUENCE [LARGE SCALE GENOMIC DNA]</scope>
    <source>
        <strain evidence="9 10">KCTC 19046</strain>
    </source>
</reference>
<comment type="caution">
    <text evidence="9">The sequence shown here is derived from an EMBL/GenBank/DDBJ whole genome shotgun (WGS) entry which is preliminary data.</text>
</comment>
<feature type="transmembrane region" description="Helical" evidence="7">
    <location>
        <begin position="881"/>
        <end position="903"/>
    </location>
</feature>
<proteinExistence type="inferred from homology"/>
<keyword evidence="3 7" id="KW-0812">Transmembrane</keyword>
<comment type="subcellular location">
    <subcellularLocation>
        <location evidence="1">Cell membrane</location>
        <topology evidence="1">Multi-pass membrane protein</topology>
    </subcellularLocation>
</comment>